<keyword evidence="12" id="KW-1185">Reference proteome</keyword>
<dbReference type="GO" id="GO:0042124">
    <property type="term" value="F:1,3-beta-glucanosyltransferase activity"/>
    <property type="evidence" value="ECO:0007669"/>
    <property type="project" value="TreeGrafter"/>
</dbReference>
<evidence type="ECO:0000313" key="12">
    <source>
        <dbReference type="Proteomes" id="UP000308549"/>
    </source>
</evidence>
<keyword evidence="5 9" id="KW-0732">Signal</keyword>
<dbReference type="EC" id="2.4.1.-" evidence="9"/>
<evidence type="ECO:0000256" key="9">
    <source>
        <dbReference type="RuleBase" id="RU361209"/>
    </source>
</evidence>
<dbReference type="InterPro" id="IPR004886">
    <property type="entry name" value="Glucanosyltransferase"/>
</dbReference>
<evidence type="ECO:0000256" key="4">
    <source>
        <dbReference type="ARBA" id="ARBA00022679"/>
    </source>
</evidence>
<proteinExistence type="inferred from homology"/>
<evidence type="ECO:0000256" key="7">
    <source>
        <dbReference type="ARBA" id="ARBA00023180"/>
    </source>
</evidence>
<feature type="signal peptide" evidence="9">
    <location>
        <begin position="1"/>
        <end position="19"/>
    </location>
</feature>
<dbReference type="GO" id="GO:0031505">
    <property type="term" value="P:fungal-type cell wall organization"/>
    <property type="evidence" value="ECO:0007669"/>
    <property type="project" value="TreeGrafter"/>
</dbReference>
<gene>
    <name evidence="11" type="ORF">B0A50_07956</name>
</gene>
<dbReference type="GO" id="GO:0071970">
    <property type="term" value="P:fungal-type cell wall (1-&gt;3)-beta-D-glucan biosynthetic process"/>
    <property type="evidence" value="ECO:0007669"/>
    <property type="project" value="TreeGrafter"/>
</dbReference>
<comment type="subcellular location">
    <subcellularLocation>
        <location evidence="1 9">Cell membrane</location>
        <topology evidence="1 9">Lipid-anchor</topology>
        <topology evidence="1 9">GPI-anchor</topology>
    </subcellularLocation>
</comment>
<dbReference type="GO" id="GO:0098552">
    <property type="term" value="C:side of membrane"/>
    <property type="evidence" value="ECO:0007669"/>
    <property type="project" value="UniProtKB-KW"/>
</dbReference>
<keyword evidence="7" id="KW-0325">Glycoprotein</keyword>
<evidence type="ECO:0000256" key="3">
    <source>
        <dbReference type="ARBA" id="ARBA00022622"/>
    </source>
</evidence>
<sequence length="474" mass="49898">MKSAIFAAATAALATGVAGQVVKRQSGSLPVVSTQGNAFYANGERFYIRGLAYQPGGAADAADPLLDMDALSRDIENFQTLGINVLRIYTVDNSANHDEAMQMLDEAGIYLALDVNTPDASLRRDSLDALHASYNDEYLQSVFATVDAFAGYNNLLLFFSGNEVINEPSNTNAAPYIKAVTRDIKRYIAAQSDRTVPVGYSAADVSENVYPSAVYFACGDDETARSDFFAFNDYSWCDPSSFTQSGWDAKVDLYSNYSLPIFLSEFGCIKGERQWEEIASLYSSDMTGVYSGGLVYEYTEEGSGYGLVTVSSSGDVETNPDFDALVSAYEQTPVPSGDGGARETANQVPECPAETENWEVSPDNMLPEIPQPAVRYINNGAGDGPGLGVNTQNTGTPSDTDADLSNGSTSTDTSDDPDSASSGSSSSSSSDSSSSPSSSSNSDSSDSEEGAASSLNIGMGGLVASLVAVGALLL</sequence>
<dbReference type="EMBL" id="NAJL01000073">
    <property type="protein sequence ID" value="TKA22491.1"/>
    <property type="molecule type" value="Genomic_DNA"/>
</dbReference>
<accession>A0A4U0TKR9</accession>
<dbReference type="PANTHER" id="PTHR31468:SF5">
    <property type="entry name" value="1,3-BETA-GLUCANOSYLTRANSFERASE GAS5"/>
    <property type="match status" value="1"/>
</dbReference>
<evidence type="ECO:0000256" key="2">
    <source>
        <dbReference type="ARBA" id="ARBA00007528"/>
    </source>
</evidence>
<evidence type="ECO:0000256" key="10">
    <source>
        <dbReference type="SAM" id="MobiDB-lite"/>
    </source>
</evidence>
<keyword evidence="6 9" id="KW-0472">Membrane</keyword>
<dbReference type="AlphaFoldDB" id="A0A4U0TKR9"/>
<evidence type="ECO:0000256" key="1">
    <source>
        <dbReference type="ARBA" id="ARBA00004609"/>
    </source>
</evidence>
<comment type="similarity">
    <text evidence="2 9">Belongs to the glycosyl hydrolase 72 family.</text>
</comment>
<keyword evidence="8 9" id="KW-0449">Lipoprotein</keyword>
<reference evidence="11 12" key="1">
    <citation type="submission" date="2017-03" db="EMBL/GenBank/DDBJ databases">
        <title>Genomes of endolithic fungi from Antarctica.</title>
        <authorList>
            <person name="Coleine C."/>
            <person name="Masonjones S."/>
            <person name="Stajich J.E."/>
        </authorList>
    </citation>
    <scope>NUCLEOTIDE SEQUENCE [LARGE SCALE GENOMIC DNA]</scope>
    <source>
        <strain evidence="11 12">CCFEE 6315</strain>
    </source>
</reference>
<dbReference type="OrthoDB" id="421038at2759"/>
<name>A0A4U0TKR9_9PEZI</name>
<feature type="compositionally biased region" description="Low complexity" evidence="10">
    <location>
        <begin position="419"/>
        <end position="454"/>
    </location>
</feature>
<comment type="function">
    <text evidence="9">Splits internally a 1,3-beta-glucan molecule and transfers the newly generated reducing end (the donor) to the non-reducing end of another 1,3-beta-glucan molecule (the acceptor) forming a 1,3-beta linkage, resulting in the elongation of 1,3-beta-glucan chains in the cell wall.</text>
</comment>
<protein>
    <recommendedName>
        <fullName evidence="9">1,3-beta-glucanosyltransferase</fullName>
        <ecNumber evidence="9">2.4.1.-</ecNumber>
    </recommendedName>
</protein>
<comment type="caution">
    <text evidence="11">The sequence shown here is derived from an EMBL/GenBank/DDBJ whole genome shotgun (WGS) entry which is preliminary data.</text>
</comment>
<evidence type="ECO:0000256" key="8">
    <source>
        <dbReference type="ARBA" id="ARBA00023288"/>
    </source>
</evidence>
<evidence type="ECO:0000256" key="5">
    <source>
        <dbReference type="ARBA" id="ARBA00022729"/>
    </source>
</evidence>
<dbReference type="Proteomes" id="UP000308549">
    <property type="component" value="Unassembled WGS sequence"/>
</dbReference>
<dbReference type="Gene3D" id="3.20.20.80">
    <property type="entry name" value="Glycosidases"/>
    <property type="match status" value="1"/>
</dbReference>
<feature type="region of interest" description="Disordered" evidence="10">
    <location>
        <begin position="375"/>
        <end position="458"/>
    </location>
</feature>
<feature type="compositionally biased region" description="Polar residues" evidence="10">
    <location>
        <begin position="389"/>
        <end position="399"/>
    </location>
</feature>
<dbReference type="Pfam" id="PF03198">
    <property type="entry name" value="Glyco_hydro_72"/>
    <property type="match status" value="1"/>
</dbReference>
<dbReference type="SUPFAM" id="SSF51445">
    <property type="entry name" value="(Trans)glycosidases"/>
    <property type="match status" value="1"/>
</dbReference>
<dbReference type="InterPro" id="IPR017853">
    <property type="entry name" value="GH"/>
</dbReference>
<organism evidence="11 12">
    <name type="scientific">Salinomyces thailandicus</name>
    <dbReference type="NCBI Taxonomy" id="706561"/>
    <lineage>
        <taxon>Eukaryota</taxon>
        <taxon>Fungi</taxon>
        <taxon>Dikarya</taxon>
        <taxon>Ascomycota</taxon>
        <taxon>Pezizomycotina</taxon>
        <taxon>Dothideomycetes</taxon>
        <taxon>Dothideomycetidae</taxon>
        <taxon>Mycosphaerellales</taxon>
        <taxon>Teratosphaeriaceae</taxon>
        <taxon>Salinomyces</taxon>
    </lineage>
</organism>
<dbReference type="GO" id="GO:0005886">
    <property type="term" value="C:plasma membrane"/>
    <property type="evidence" value="ECO:0007669"/>
    <property type="project" value="UniProtKB-SubCell"/>
</dbReference>
<dbReference type="PANTHER" id="PTHR31468">
    <property type="entry name" value="1,3-BETA-GLUCANOSYLTRANSFERASE GAS1"/>
    <property type="match status" value="1"/>
</dbReference>
<keyword evidence="3 9" id="KW-0336">GPI-anchor</keyword>
<feature type="chain" id="PRO_5021035866" description="1,3-beta-glucanosyltransferase" evidence="9">
    <location>
        <begin position="20"/>
        <end position="474"/>
    </location>
</feature>
<keyword evidence="4 9" id="KW-0808">Transferase</keyword>
<evidence type="ECO:0000256" key="6">
    <source>
        <dbReference type="ARBA" id="ARBA00023136"/>
    </source>
</evidence>
<evidence type="ECO:0000313" key="11">
    <source>
        <dbReference type="EMBL" id="TKA22491.1"/>
    </source>
</evidence>